<dbReference type="InterPro" id="IPR001667">
    <property type="entry name" value="DDH_dom"/>
</dbReference>
<dbReference type="Gene3D" id="3.90.1640.30">
    <property type="match status" value="1"/>
</dbReference>
<accession>A0A5C3MNC2</accession>
<gene>
    <name evidence="2" type="ORF">OE88DRAFT_1667445</name>
</gene>
<dbReference type="PANTHER" id="PTHR30255">
    <property type="entry name" value="SINGLE-STRANDED-DNA-SPECIFIC EXONUCLEASE RECJ"/>
    <property type="match status" value="1"/>
</dbReference>
<dbReference type="PANTHER" id="PTHR30255:SF2">
    <property type="entry name" value="SINGLE-STRANDED-DNA-SPECIFIC EXONUCLEASE RECJ"/>
    <property type="match status" value="1"/>
</dbReference>
<feature type="domain" description="DDH" evidence="1">
    <location>
        <begin position="84"/>
        <end position="207"/>
    </location>
</feature>
<dbReference type="Proteomes" id="UP000305948">
    <property type="component" value="Unassembled WGS sequence"/>
</dbReference>
<sequence>MSRNFTKHHELLVRKAFTTIKPPSVFFSTSRVAVMPPRTQEVRTTSSVVTMNDTPLKNWPAPTAALEAARVFLKECAAAQQTTLLVPDKDADGLSGGCIIWRTLLLLGLEKKHLRVHFVAKGSNVHDPEEKLRMKAYNAKYAIIVDQGSQEGPPLVPGNDTDEAVKTLLIDHHESDEFLEDALVLSACKHKPVATSAMLAYELCLPLHKEVADQCDYLCAIGTVGDLAASLWEPPFSDMELCFKRYTKKSINDAVSLVNAPRRTALFDVESAWKAVVFSRCPANIIATDSQYTPRLLAARAEVSAEVARCARMPLTFSGDGKVALVRISSRAQVHNVIATRWAGTLKSPRLQVVMVANTGYMPGIVHFSCRVTRQARATADVNIIDMLKSYADKKPGLREKMGSNFARGHKQASGGKVKAEDFKSLWNVMAQREPVTVPSEPRKWVK</sequence>
<organism evidence="2 3">
    <name type="scientific">Heliocybe sulcata</name>
    <dbReference type="NCBI Taxonomy" id="5364"/>
    <lineage>
        <taxon>Eukaryota</taxon>
        <taxon>Fungi</taxon>
        <taxon>Dikarya</taxon>
        <taxon>Basidiomycota</taxon>
        <taxon>Agaricomycotina</taxon>
        <taxon>Agaricomycetes</taxon>
        <taxon>Gloeophyllales</taxon>
        <taxon>Gloeophyllaceae</taxon>
        <taxon>Heliocybe</taxon>
    </lineage>
</organism>
<dbReference type="Pfam" id="PF01368">
    <property type="entry name" value="DHH"/>
    <property type="match status" value="1"/>
</dbReference>
<dbReference type="EMBL" id="ML213529">
    <property type="protein sequence ID" value="TFK46470.1"/>
    <property type="molecule type" value="Genomic_DNA"/>
</dbReference>
<evidence type="ECO:0000313" key="3">
    <source>
        <dbReference type="Proteomes" id="UP000305948"/>
    </source>
</evidence>
<dbReference type="STRING" id="5364.A0A5C3MNC2"/>
<dbReference type="InterPro" id="IPR051673">
    <property type="entry name" value="SSDNA_exonuclease_RecJ"/>
</dbReference>
<protein>
    <submittedName>
        <fullName evidence="2">DHH phosphoesterase</fullName>
    </submittedName>
</protein>
<evidence type="ECO:0000313" key="2">
    <source>
        <dbReference type="EMBL" id="TFK46470.1"/>
    </source>
</evidence>
<dbReference type="AlphaFoldDB" id="A0A5C3MNC2"/>
<name>A0A5C3MNC2_9AGAM</name>
<dbReference type="OrthoDB" id="284473at2759"/>
<keyword evidence="3" id="KW-1185">Reference proteome</keyword>
<evidence type="ECO:0000259" key="1">
    <source>
        <dbReference type="Pfam" id="PF01368"/>
    </source>
</evidence>
<proteinExistence type="predicted"/>
<reference evidence="2 3" key="1">
    <citation type="journal article" date="2019" name="Nat. Ecol. Evol.">
        <title>Megaphylogeny resolves global patterns of mushroom evolution.</title>
        <authorList>
            <person name="Varga T."/>
            <person name="Krizsan K."/>
            <person name="Foldi C."/>
            <person name="Dima B."/>
            <person name="Sanchez-Garcia M."/>
            <person name="Sanchez-Ramirez S."/>
            <person name="Szollosi G.J."/>
            <person name="Szarkandi J.G."/>
            <person name="Papp V."/>
            <person name="Albert L."/>
            <person name="Andreopoulos W."/>
            <person name="Angelini C."/>
            <person name="Antonin V."/>
            <person name="Barry K.W."/>
            <person name="Bougher N.L."/>
            <person name="Buchanan P."/>
            <person name="Buyck B."/>
            <person name="Bense V."/>
            <person name="Catcheside P."/>
            <person name="Chovatia M."/>
            <person name="Cooper J."/>
            <person name="Damon W."/>
            <person name="Desjardin D."/>
            <person name="Finy P."/>
            <person name="Geml J."/>
            <person name="Haridas S."/>
            <person name="Hughes K."/>
            <person name="Justo A."/>
            <person name="Karasinski D."/>
            <person name="Kautmanova I."/>
            <person name="Kiss B."/>
            <person name="Kocsube S."/>
            <person name="Kotiranta H."/>
            <person name="LaButti K.M."/>
            <person name="Lechner B.E."/>
            <person name="Liimatainen K."/>
            <person name="Lipzen A."/>
            <person name="Lukacs Z."/>
            <person name="Mihaltcheva S."/>
            <person name="Morgado L.N."/>
            <person name="Niskanen T."/>
            <person name="Noordeloos M.E."/>
            <person name="Ohm R.A."/>
            <person name="Ortiz-Santana B."/>
            <person name="Ovrebo C."/>
            <person name="Racz N."/>
            <person name="Riley R."/>
            <person name="Savchenko A."/>
            <person name="Shiryaev A."/>
            <person name="Soop K."/>
            <person name="Spirin V."/>
            <person name="Szebenyi C."/>
            <person name="Tomsovsky M."/>
            <person name="Tulloss R.E."/>
            <person name="Uehling J."/>
            <person name="Grigoriev I.V."/>
            <person name="Vagvolgyi C."/>
            <person name="Papp T."/>
            <person name="Martin F.M."/>
            <person name="Miettinen O."/>
            <person name="Hibbett D.S."/>
            <person name="Nagy L.G."/>
        </authorList>
    </citation>
    <scope>NUCLEOTIDE SEQUENCE [LARGE SCALE GENOMIC DNA]</scope>
    <source>
        <strain evidence="2 3">OMC1185</strain>
    </source>
</reference>
<dbReference type="GO" id="GO:0004527">
    <property type="term" value="F:exonuclease activity"/>
    <property type="evidence" value="ECO:0007669"/>
    <property type="project" value="UniProtKB-KW"/>
</dbReference>
<dbReference type="SUPFAM" id="SSF64182">
    <property type="entry name" value="DHH phosphoesterases"/>
    <property type="match status" value="1"/>
</dbReference>
<dbReference type="InterPro" id="IPR038763">
    <property type="entry name" value="DHH_sf"/>
</dbReference>